<reference evidence="10" key="1">
    <citation type="journal article" date="2013" name="Environ. Microbiol.">
        <title>Seasonally variable intestinal metagenomes of the red palm weevil (Rhynchophorus ferrugineus).</title>
        <authorList>
            <person name="Jia S."/>
            <person name="Zhang X."/>
            <person name="Zhang G."/>
            <person name="Yin A."/>
            <person name="Zhang S."/>
            <person name="Li F."/>
            <person name="Wang L."/>
            <person name="Zhao D."/>
            <person name="Yun Q."/>
            <person name="Tala"/>
            <person name="Wang J."/>
            <person name="Sun G."/>
            <person name="Baabdullah M."/>
            <person name="Yu X."/>
            <person name="Hu S."/>
            <person name="Al-Mssallem I.S."/>
            <person name="Yu J."/>
        </authorList>
    </citation>
    <scope>NUCLEOTIDE SEQUENCE</scope>
</reference>
<dbReference type="Pfam" id="PF13231">
    <property type="entry name" value="PMT_2"/>
    <property type="match status" value="1"/>
</dbReference>
<evidence type="ECO:0000256" key="2">
    <source>
        <dbReference type="ARBA" id="ARBA00022475"/>
    </source>
</evidence>
<evidence type="ECO:0000256" key="8">
    <source>
        <dbReference type="SAM" id="Phobius"/>
    </source>
</evidence>
<evidence type="ECO:0000259" key="9">
    <source>
        <dbReference type="Pfam" id="PF13231"/>
    </source>
</evidence>
<keyword evidence="3" id="KW-0328">Glycosyltransferase</keyword>
<keyword evidence="4" id="KW-0808">Transferase</keyword>
<accession>A0A060CNJ4</accession>
<dbReference type="GO" id="GO:0016763">
    <property type="term" value="F:pentosyltransferase activity"/>
    <property type="evidence" value="ECO:0007669"/>
    <property type="project" value="TreeGrafter"/>
</dbReference>
<evidence type="ECO:0000313" key="10">
    <source>
        <dbReference type="EMBL" id="AIA94421.1"/>
    </source>
</evidence>
<evidence type="ECO:0000256" key="4">
    <source>
        <dbReference type="ARBA" id="ARBA00022679"/>
    </source>
</evidence>
<feature type="transmembrane region" description="Helical" evidence="8">
    <location>
        <begin position="33"/>
        <end position="57"/>
    </location>
</feature>
<comment type="subcellular location">
    <subcellularLocation>
        <location evidence="1">Cell membrane</location>
        <topology evidence="1">Multi-pass membrane protein</topology>
    </subcellularLocation>
</comment>
<keyword evidence="5 8" id="KW-0812">Transmembrane</keyword>
<dbReference type="GO" id="GO:0005886">
    <property type="term" value="C:plasma membrane"/>
    <property type="evidence" value="ECO:0007669"/>
    <property type="project" value="UniProtKB-SubCell"/>
</dbReference>
<sequence length="109" mass="12171">MSGKFKTTGTLPAPVAARSLAARLRGSLAIHPVFWIITGILLLRCLFILLSPLDLIADESYYWDWSRRLDYGYYSKPPMIAWINWVSTSLLGSHEFAVRFPAALLGLSG</sequence>
<dbReference type="GO" id="GO:0009103">
    <property type="term" value="P:lipopolysaccharide biosynthetic process"/>
    <property type="evidence" value="ECO:0007669"/>
    <property type="project" value="UniProtKB-ARBA"/>
</dbReference>
<evidence type="ECO:0000256" key="7">
    <source>
        <dbReference type="ARBA" id="ARBA00023136"/>
    </source>
</evidence>
<evidence type="ECO:0000256" key="6">
    <source>
        <dbReference type="ARBA" id="ARBA00022989"/>
    </source>
</evidence>
<dbReference type="AlphaFoldDB" id="A0A060CNJ4"/>
<evidence type="ECO:0000256" key="3">
    <source>
        <dbReference type="ARBA" id="ARBA00022676"/>
    </source>
</evidence>
<dbReference type="InterPro" id="IPR038731">
    <property type="entry name" value="RgtA/B/C-like"/>
</dbReference>
<proteinExistence type="predicted"/>
<dbReference type="EMBL" id="KF127068">
    <property type="protein sequence ID" value="AIA94421.1"/>
    <property type="molecule type" value="Genomic_DNA"/>
</dbReference>
<keyword evidence="2" id="KW-1003">Cell membrane</keyword>
<dbReference type="PANTHER" id="PTHR33908:SF11">
    <property type="entry name" value="MEMBRANE PROTEIN"/>
    <property type="match status" value="1"/>
</dbReference>
<organism evidence="10">
    <name type="scientific">uncultured Maricaulis sp</name>
    <dbReference type="NCBI Taxonomy" id="174710"/>
    <lineage>
        <taxon>Bacteria</taxon>
        <taxon>Pseudomonadati</taxon>
        <taxon>Pseudomonadota</taxon>
        <taxon>Alphaproteobacteria</taxon>
        <taxon>Maricaulales</taxon>
        <taxon>Maricaulaceae</taxon>
        <taxon>Maricaulis</taxon>
        <taxon>environmental samples</taxon>
    </lineage>
</organism>
<evidence type="ECO:0000256" key="1">
    <source>
        <dbReference type="ARBA" id="ARBA00004651"/>
    </source>
</evidence>
<keyword evidence="6 8" id="KW-1133">Transmembrane helix</keyword>
<dbReference type="PANTHER" id="PTHR33908">
    <property type="entry name" value="MANNOSYLTRANSFERASE YKCB-RELATED"/>
    <property type="match status" value="1"/>
</dbReference>
<dbReference type="InterPro" id="IPR050297">
    <property type="entry name" value="LipidA_mod_glycosyltrf_83"/>
</dbReference>
<feature type="domain" description="Glycosyltransferase RgtA/B/C/D-like" evidence="9">
    <location>
        <begin position="75"/>
        <end position="107"/>
    </location>
</feature>
<evidence type="ECO:0000256" key="5">
    <source>
        <dbReference type="ARBA" id="ARBA00022692"/>
    </source>
</evidence>
<keyword evidence="7 8" id="KW-0472">Membrane</keyword>
<protein>
    <submittedName>
        <fullName evidence="10">CAZy families GT83 protein</fullName>
    </submittedName>
</protein>
<name>A0A060CNJ4_9PROT</name>